<keyword evidence="5" id="KW-1185">Reference proteome</keyword>
<name>A0ABT1LA02_9HYPH</name>
<dbReference type="InterPro" id="IPR029039">
    <property type="entry name" value="Flavoprotein-like_sf"/>
</dbReference>
<dbReference type="InterPro" id="IPR003680">
    <property type="entry name" value="Flavodoxin_fold"/>
</dbReference>
<dbReference type="Pfam" id="PF02525">
    <property type="entry name" value="Flavodoxin_2"/>
    <property type="match status" value="1"/>
</dbReference>
<dbReference type="SUPFAM" id="SSF52218">
    <property type="entry name" value="Flavoproteins"/>
    <property type="match status" value="1"/>
</dbReference>
<dbReference type="EMBL" id="JANCLU010000005">
    <property type="protein sequence ID" value="MCP8938274.1"/>
    <property type="molecule type" value="Genomic_DNA"/>
</dbReference>
<dbReference type="PANTHER" id="PTHR10204">
    <property type="entry name" value="NAD P H OXIDOREDUCTASE-RELATED"/>
    <property type="match status" value="1"/>
</dbReference>
<dbReference type="RefSeq" id="WP_254740029.1">
    <property type="nucleotide sequence ID" value="NZ_JANCLU010000005.1"/>
</dbReference>
<protein>
    <submittedName>
        <fullName evidence="4">NAD(P)H-dependent oxidoreductase</fullName>
    </submittedName>
</protein>
<evidence type="ECO:0000256" key="1">
    <source>
        <dbReference type="ARBA" id="ARBA00006252"/>
    </source>
</evidence>
<keyword evidence="2" id="KW-0560">Oxidoreductase</keyword>
<dbReference type="Gene3D" id="3.40.50.360">
    <property type="match status" value="1"/>
</dbReference>
<sequence length="193" mass="20823">MTRILILQGHPDPAPGHLCDALAKAYAEGARAAGHDVEMIEIATLDVPFLRTQEAFEHAGPPPSLADAAGALARAQHIVLVFPLWLGTMPALVKAFLEQTFRPGVAFAYREKGFPEKKLAGRSARIVVTMGMPAFVYRWFYMAHGVQALKRSILNFVGISPVRVTYLGGVGGASASAREGWLARMRELGRSAA</sequence>
<evidence type="ECO:0000256" key="2">
    <source>
        <dbReference type="ARBA" id="ARBA00023002"/>
    </source>
</evidence>
<comment type="similarity">
    <text evidence="1">Belongs to the NAD(P)H dehydrogenase (quinone) family.</text>
</comment>
<evidence type="ECO:0000313" key="5">
    <source>
        <dbReference type="Proteomes" id="UP001205890"/>
    </source>
</evidence>
<dbReference type="PANTHER" id="PTHR10204:SF34">
    <property type="entry name" value="NAD(P)H DEHYDROGENASE [QUINONE] 1 ISOFORM 1"/>
    <property type="match status" value="1"/>
</dbReference>
<dbReference type="Proteomes" id="UP001205890">
    <property type="component" value="Unassembled WGS sequence"/>
</dbReference>
<accession>A0ABT1LA02</accession>
<proteinExistence type="inferred from homology"/>
<comment type="caution">
    <text evidence="4">The sequence shown here is derived from an EMBL/GenBank/DDBJ whole genome shotgun (WGS) entry which is preliminary data.</text>
</comment>
<gene>
    <name evidence="4" type="ORF">NK718_07080</name>
</gene>
<evidence type="ECO:0000313" key="4">
    <source>
        <dbReference type="EMBL" id="MCP8938274.1"/>
    </source>
</evidence>
<feature type="domain" description="Flavodoxin-like fold" evidence="3">
    <location>
        <begin position="3"/>
        <end position="187"/>
    </location>
</feature>
<dbReference type="InterPro" id="IPR051545">
    <property type="entry name" value="NAD(P)H_dehydrogenase_qn"/>
</dbReference>
<evidence type="ECO:0000259" key="3">
    <source>
        <dbReference type="Pfam" id="PF02525"/>
    </source>
</evidence>
<organism evidence="4 5">
    <name type="scientific">Alsobacter ponti</name>
    <dbReference type="NCBI Taxonomy" id="2962936"/>
    <lineage>
        <taxon>Bacteria</taxon>
        <taxon>Pseudomonadati</taxon>
        <taxon>Pseudomonadota</taxon>
        <taxon>Alphaproteobacteria</taxon>
        <taxon>Hyphomicrobiales</taxon>
        <taxon>Alsobacteraceae</taxon>
        <taxon>Alsobacter</taxon>
    </lineage>
</organism>
<reference evidence="4 5" key="1">
    <citation type="submission" date="2022-07" db="EMBL/GenBank/DDBJ databases">
        <authorList>
            <person name="Li W.-J."/>
            <person name="Deng Q.-Q."/>
        </authorList>
    </citation>
    <scope>NUCLEOTIDE SEQUENCE [LARGE SCALE GENOMIC DNA]</scope>
    <source>
        <strain evidence="4 5">SYSU M60028</strain>
    </source>
</reference>